<dbReference type="Pfam" id="PF00078">
    <property type="entry name" value="RVT_1"/>
    <property type="match status" value="1"/>
</dbReference>
<dbReference type="Pfam" id="PF03372">
    <property type="entry name" value="Exo_endo_phos"/>
    <property type="match status" value="1"/>
</dbReference>
<dbReference type="GO" id="GO:0003964">
    <property type="term" value="F:RNA-directed DNA polymerase activity"/>
    <property type="evidence" value="ECO:0007669"/>
    <property type="project" value="UniProtKB-KW"/>
</dbReference>
<organism evidence="3 4">
    <name type="scientific">Corchorus capsularis</name>
    <name type="common">Jute</name>
    <dbReference type="NCBI Taxonomy" id="210143"/>
    <lineage>
        <taxon>Eukaryota</taxon>
        <taxon>Viridiplantae</taxon>
        <taxon>Streptophyta</taxon>
        <taxon>Embryophyta</taxon>
        <taxon>Tracheophyta</taxon>
        <taxon>Spermatophyta</taxon>
        <taxon>Magnoliopsida</taxon>
        <taxon>eudicotyledons</taxon>
        <taxon>Gunneridae</taxon>
        <taxon>Pentapetalae</taxon>
        <taxon>rosids</taxon>
        <taxon>malvids</taxon>
        <taxon>Malvales</taxon>
        <taxon>Malvaceae</taxon>
        <taxon>Grewioideae</taxon>
        <taxon>Apeibeae</taxon>
        <taxon>Corchorus</taxon>
    </lineage>
</organism>
<comment type="caution">
    <text evidence="3">The sequence shown here is derived from an EMBL/GenBank/DDBJ whole genome shotgun (WGS) entry which is preliminary data.</text>
</comment>
<dbReference type="Gene3D" id="3.30.420.10">
    <property type="entry name" value="Ribonuclease H-like superfamily/Ribonuclease H"/>
    <property type="match status" value="1"/>
</dbReference>
<gene>
    <name evidence="3" type="ORF">CCACVL1_17378</name>
</gene>
<dbReference type="Gramene" id="OMO73242">
    <property type="protein sequence ID" value="OMO73242"/>
    <property type="gene ID" value="CCACVL1_17378"/>
</dbReference>
<reference evidence="3 4" key="1">
    <citation type="submission" date="2013-09" db="EMBL/GenBank/DDBJ databases">
        <title>Corchorus capsularis genome sequencing.</title>
        <authorList>
            <person name="Alam M."/>
            <person name="Haque M.S."/>
            <person name="Islam M.S."/>
            <person name="Emdad E.M."/>
            <person name="Islam M.M."/>
            <person name="Ahmed B."/>
            <person name="Halim A."/>
            <person name="Hossen Q.M.M."/>
            <person name="Hossain M.Z."/>
            <person name="Ahmed R."/>
            <person name="Khan M.M."/>
            <person name="Islam R."/>
            <person name="Rashid M.M."/>
            <person name="Khan S.A."/>
            <person name="Rahman M.S."/>
            <person name="Alam M."/>
        </authorList>
    </citation>
    <scope>NUCLEOTIDE SEQUENCE [LARGE SCALE GENOMIC DNA]</scope>
    <source>
        <strain evidence="4">cv. CVL-1</strain>
        <tissue evidence="3">Whole seedling</tissue>
    </source>
</reference>
<dbReference type="EMBL" id="AWWV01011255">
    <property type="protein sequence ID" value="OMO73242.1"/>
    <property type="molecule type" value="Genomic_DNA"/>
</dbReference>
<dbReference type="SUPFAM" id="SSF56219">
    <property type="entry name" value="DNase I-like"/>
    <property type="match status" value="1"/>
</dbReference>
<dbReference type="CDD" id="cd06222">
    <property type="entry name" value="RNase_H_like"/>
    <property type="match status" value="1"/>
</dbReference>
<dbReference type="GO" id="GO:0003676">
    <property type="term" value="F:nucleic acid binding"/>
    <property type="evidence" value="ECO:0007669"/>
    <property type="project" value="InterPro"/>
</dbReference>
<dbReference type="GO" id="GO:0004523">
    <property type="term" value="F:RNA-DNA hybrid ribonuclease activity"/>
    <property type="evidence" value="ECO:0007669"/>
    <property type="project" value="InterPro"/>
</dbReference>
<dbReference type="PANTHER" id="PTHR33116">
    <property type="entry name" value="REVERSE TRANSCRIPTASE ZINC-BINDING DOMAIN-CONTAINING PROTEIN-RELATED-RELATED"/>
    <property type="match status" value="1"/>
</dbReference>
<evidence type="ECO:0000259" key="1">
    <source>
        <dbReference type="PROSITE" id="PS50878"/>
    </source>
</evidence>
<sequence>MALPKENETLQLHFHLGDSYWTELDLVKFLNHPNPTILPAEKQIPISLIWARPTAVISDVQIEDFPHLLIPPPTETETSMTESFKNQLLADLVDQEFREAREIAVAEVAAPTADPWVTHLMKRIIFTPDLPFVKTIVIPKFVKETRVIAQSYIERVTNQMEYNVVVLPHHHEEANMIWKMTDGTVTAVPEIAKWWLGSGNPTPSDMKILIWNCRGAANSEFKRVFTDLVRTNRPSICFLAETKISGDIANRVVASLGFGGSHIINARGFAGGLWMLWDPDQVDINVLPHGEQAIHAVAKVRSSHFDFNWLISGIYASPRLQDRLLLWDELKTISDNYSGPWSLMRDFNEIFSEHEKFGGNGLNSRRVQAYSDCVNYCNLVDLGFVGPQFTWTSVRNCGIYIMERLDRVWANTEWRTKFPETVVHHLPRFYSDHNPLLLDLSPRAAPISDKPFRFQTCWLSHPDFKSLVESIWNNFDQPLSALISTFKDEVCSWNKDVFGNVFKRKRILRARLTGIERSLARFPDPFLVDLQKSLVKDYQLTLQQEEEIWKLKSRIDWVAQGDRNTSYFHTSTIIRRKKNAISGLEDSLGNWSFDVETIKRLILNHFKDLYTTSHYCSLPSQSDTWVIPGPSLATETYDMLTAAPTNGEIKKALFGMKPLKAPGPDGLHPTFFQKFWSTVGDSVCRDIKLIFHCAVIPQDWNNTLISLIPKVNNPETINQFRPIGLCNTTYRIVTKMLVNRIGPLLEDLISPFQSSFLLGRKGSDNAIIIQEAVHAFSKKRGQAGFMMLKIDLEKAYDRLEWSFIRETLVFFNFPVHLIKLIMSCICSANLAVLVNGGKSEEFTPSRGIRQGDPLSPYIFILCLEFLSLTISHKMQLKQWKGFRICRGGPVFSHLFFADDLVLFSKASMESCVLIKEVLNNFCNLSGQSVNFQKSRIYFSGNTNRNLRDCVIQNLDMLETDSIGRYLGYNIQNRKPKKVDCQHILEKIGTKLASWQTKFLTPAARTLLVNSVISATASYYMQAMKIPMSVLNEIDRDKKDGGLGIRSAAHLNEAFISKLGWNIINNDQNMWAETLKAKYVRRSTAISNQSPLWKAIEKTGSVLAKGTRWVIKDGNRASLWMDDWTGLGPLKELVVGPLHQHEDRLTVRTIIDGEGGWDFSVLSLQLPHRVCQAIWAIPIQATSTGQDCLSWKGTADGKFTIKSAYHLARGSNVEGKFNWKWVWKTPTHPKIQHFIWLTAHGRLVTRSYLKIIGIISDDLCPMCNEGPETIQHLFIDCPHTASVWNQLHPPPLEQCTCPYDWLKANCSNSKSSFHLKIPWNVVFAMFLWYIWNRRNDKVFNKDFNTQEPVHNIIAHAAEFFAVNGSIKANTSAIRLIGWNKPMFDHFKINTDGASNGYPGPSGAGGIVRDHSGNFISAFSRNLGVTNCLVAELWGIRDGLQMAIDLNLHNKVTLEADSFVAVNLINSPPSCAHITPLLFLIADA</sequence>
<dbReference type="STRING" id="210143.A0A1R3HSE4"/>
<dbReference type="InterPro" id="IPR026960">
    <property type="entry name" value="RVT-Znf"/>
</dbReference>
<dbReference type="InterPro" id="IPR044730">
    <property type="entry name" value="RNase_H-like_dom_plant"/>
</dbReference>
<feature type="domain" description="RNase H type-1" evidence="2">
    <location>
        <begin position="1381"/>
        <end position="1482"/>
    </location>
</feature>
<dbReference type="Pfam" id="PF13456">
    <property type="entry name" value="RVT_3"/>
    <property type="match status" value="1"/>
</dbReference>
<keyword evidence="4" id="KW-1185">Reference proteome</keyword>
<dbReference type="CDD" id="cd01650">
    <property type="entry name" value="RT_nLTR_like"/>
    <property type="match status" value="1"/>
</dbReference>
<keyword evidence="3" id="KW-0808">Transferase</keyword>
<dbReference type="SUPFAM" id="SSF53098">
    <property type="entry name" value="Ribonuclease H-like"/>
    <property type="match status" value="1"/>
</dbReference>
<dbReference type="Proteomes" id="UP000188268">
    <property type="component" value="Unassembled WGS sequence"/>
</dbReference>
<protein>
    <submittedName>
        <fullName evidence="3">Reverse transcriptase</fullName>
    </submittedName>
</protein>
<evidence type="ECO:0000313" key="3">
    <source>
        <dbReference type="EMBL" id="OMO73242.1"/>
    </source>
</evidence>
<dbReference type="PROSITE" id="PS50879">
    <property type="entry name" value="RNASE_H_1"/>
    <property type="match status" value="1"/>
</dbReference>
<dbReference type="Gene3D" id="3.60.10.10">
    <property type="entry name" value="Endonuclease/exonuclease/phosphatase"/>
    <property type="match status" value="1"/>
</dbReference>
<name>A0A1R3HSE4_COCAP</name>
<evidence type="ECO:0000259" key="2">
    <source>
        <dbReference type="PROSITE" id="PS50879"/>
    </source>
</evidence>
<dbReference type="InterPro" id="IPR043502">
    <property type="entry name" value="DNA/RNA_pol_sf"/>
</dbReference>
<dbReference type="InterPro" id="IPR036397">
    <property type="entry name" value="RNaseH_sf"/>
</dbReference>
<dbReference type="SUPFAM" id="SSF56672">
    <property type="entry name" value="DNA/RNA polymerases"/>
    <property type="match status" value="1"/>
</dbReference>
<dbReference type="InterPro" id="IPR036691">
    <property type="entry name" value="Endo/exonu/phosph_ase_sf"/>
</dbReference>
<dbReference type="OrthoDB" id="1000146at2759"/>
<dbReference type="Pfam" id="PF13966">
    <property type="entry name" value="zf-RVT"/>
    <property type="match status" value="1"/>
</dbReference>
<dbReference type="InterPro" id="IPR002156">
    <property type="entry name" value="RNaseH_domain"/>
</dbReference>
<dbReference type="InterPro" id="IPR012337">
    <property type="entry name" value="RNaseH-like_sf"/>
</dbReference>
<feature type="domain" description="Reverse transcriptase" evidence="1">
    <location>
        <begin position="689"/>
        <end position="970"/>
    </location>
</feature>
<dbReference type="InterPro" id="IPR005135">
    <property type="entry name" value="Endo/exonuclease/phosphatase"/>
</dbReference>
<keyword evidence="3" id="KW-0548">Nucleotidyltransferase</keyword>
<evidence type="ECO:0000313" key="4">
    <source>
        <dbReference type="Proteomes" id="UP000188268"/>
    </source>
</evidence>
<dbReference type="PROSITE" id="PS50878">
    <property type="entry name" value="RT_POL"/>
    <property type="match status" value="1"/>
</dbReference>
<dbReference type="PANTHER" id="PTHR33116:SF86">
    <property type="entry name" value="REVERSE TRANSCRIPTASE DOMAIN-CONTAINING PROTEIN"/>
    <property type="match status" value="1"/>
</dbReference>
<dbReference type="OMA" id="VWANTEW"/>
<keyword evidence="3" id="KW-0695">RNA-directed DNA polymerase</keyword>
<proteinExistence type="predicted"/>
<dbReference type="InterPro" id="IPR000477">
    <property type="entry name" value="RT_dom"/>
</dbReference>
<accession>A0A1R3HSE4</accession>